<evidence type="ECO:0000256" key="12">
    <source>
        <dbReference type="ARBA" id="ARBA00030094"/>
    </source>
</evidence>
<dbReference type="AlphaFoldDB" id="A0A158P781"/>
<proteinExistence type="inferred from homology"/>
<dbReference type="WBParaSite" id="ACAC_0000208401-mRNA-1">
    <property type="protein sequence ID" value="ACAC_0000208401-mRNA-1"/>
    <property type="gene ID" value="ACAC_0000208401"/>
</dbReference>
<protein>
    <recommendedName>
        <fullName evidence="4">Vacuolar protein-sorting-associated protein 25</fullName>
        <ecNumber evidence="3">2.1.1.220</ecNumber>
    </recommendedName>
    <alternativeName>
        <fullName evidence="12">ESCRT-II complex subunit VPS25</fullName>
    </alternativeName>
</protein>
<evidence type="ECO:0000256" key="3">
    <source>
        <dbReference type="ARBA" id="ARBA00012796"/>
    </source>
</evidence>
<evidence type="ECO:0000256" key="14">
    <source>
        <dbReference type="SAM" id="MobiDB-lite"/>
    </source>
</evidence>
<comment type="similarity">
    <text evidence="2">Belongs to the VPS25 family.</text>
</comment>
<dbReference type="InterPro" id="IPR014041">
    <property type="entry name" value="ESCRT-II_cplx_Vps25-sub_N"/>
</dbReference>
<dbReference type="GO" id="GO:0000814">
    <property type="term" value="C:ESCRT II complex"/>
    <property type="evidence" value="ECO:0007669"/>
    <property type="project" value="InterPro"/>
</dbReference>
<evidence type="ECO:0000256" key="1">
    <source>
        <dbReference type="ARBA" id="ARBA00004123"/>
    </source>
</evidence>
<evidence type="ECO:0000256" key="13">
    <source>
        <dbReference type="ARBA" id="ARBA00048481"/>
    </source>
</evidence>
<dbReference type="GO" id="GO:0030488">
    <property type="term" value="P:tRNA methylation"/>
    <property type="evidence" value="ECO:0007669"/>
    <property type="project" value="InterPro"/>
</dbReference>
<dbReference type="InterPro" id="IPR036388">
    <property type="entry name" value="WH-like_DNA-bd_sf"/>
</dbReference>
<dbReference type="SUPFAM" id="SSF53335">
    <property type="entry name" value="S-adenosyl-L-methionine-dependent methyltransferases"/>
    <property type="match status" value="1"/>
</dbReference>
<dbReference type="FunFam" id="1.10.10.10:FF:000141">
    <property type="entry name" value="vacuolar protein-sorting-associated protein 25"/>
    <property type="match status" value="1"/>
</dbReference>
<dbReference type="STRING" id="6313.A0A158P781"/>
<feature type="domain" description="tRNA (adenine(58)-N(1))-methyltransferase catalytic subunit TRM61 C-terminal" evidence="15">
    <location>
        <begin position="307"/>
        <end position="555"/>
    </location>
</feature>
<dbReference type="EC" id="2.1.1.220" evidence="3"/>
<dbReference type="GO" id="GO:0160107">
    <property type="term" value="F:tRNA (adenine(58)-N1)-methyltransferase activity"/>
    <property type="evidence" value="ECO:0007669"/>
    <property type="project" value="UniProtKB-EC"/>
</dbReference>
<evidence type="ECO:0000256" key="7">
    <source>
        <dbReference type="ARBA" id="ARBA00022679"/>
    </source>
</evidence>
<keyword evidence="5" id="KW-0813">Transport</keyword>
<evidence type="ECO:0000256" key="5">
    <source>
        <dbReference type="ARBA" id="ARBA00022448"/>
    </source>
</evidence>
<evidence type="ECO:0000313" key="17">
    <source>
        <dbReference type="WBParaSite" id="ACAC_0000208401-mRNA-1"/>
    </source>
</evidence>
<evidence type="ECO:0000313" key="16">
    <source>
        <dbReference type="Proteomes" id="UP000035642"/>
    </source>
</evidence>
<comment type="subcellular location">
    <subcellularLocation>
        <location evidence="1">Nucleus</location>
    </subcellularLocation>
</comment>
<dbReference type="SUPFAM" id="SSF46785">
    <property type="entry name" value="Winged helix' DNA-binding domain"/>
    <property type="match status" value="2"/>
</dbReference>
<evidence type="ECO:0000256" key="6">
    <source>
        <dbReference type="ARBA" id="ARBA00022603"/>
    </source>
</evidence>
<feature type="region of interest" description="Disordered" evidence="14">
    <location>
        <begin position="502"/>
        <end position="532"/>
    </location>
</feature>
<evidence type="ECO:0000259" key="15">
    <source>
        <dbReference type="Pfam" id="PF08704"/>
    </source>
</evidence>
<dbReference type="InterPro" id="IPR008570">
    <property type="entry name" value="ESCRT-II_cplx_Vps25-sub"/>
</dbReference>
<evidence type="ECO:0000256" key="2">
    <source>
        <dbReference type="ARBA" id="ARBA00009674"/>
    </source>
</evidence>
<dbReference type="Gene3D" id="3.40.50.150">
    <property type="entry name" value="Vaccinia Virus protein VP39"/>
    <property type="match status" value="1"/>
</dbReference>
<evidence type="ECO:0000256" key="8">
    <source>
        <dbReference type="ARBA" id="ARBA00022691"/>
    </source>
</evidence>
<dbReference type="InterPro" id="IPR049470">
    <property type="entry name" value="TRM61_C"/>
</dbReference>
<dbReference type="GO" id="GO:0005634">
    <property type="term" value="C:nucleus"/>
    <property type="evidence" value="ECO:0007669"/>
    <property type="project" value="UniProtKB-SubCell"/>
</dbReference>
<dbReference type="Gene3D" id="1.10.10.570">
    <property type="entry name" value="Winged helix' DNA-binding domain. Chain C. Domain 1"/>
    <property type="match status" value="1"/>
</dbReference>
<keyword evidence="16" id="KW-1185">Reference proteome</keyword>
<evidence type="ECO:0000256" key="10">
    <source>
        <dbReference type="ARBA" id="ARBA00022927"/>
    </source>
</evidence>
<dbReference type="GO" id="GO:0016236">
    <property type="term" value="P:macroautophagy"/>
    <property type="evidence" value="ECO:0007669"/>
    <property type="project" value="UniProtKB-ARBA"/>
</dbReference>
<keyword evidence="9" id="KW-0819">tRNA processing</keyword>
<reference evidence="17" key="2">
    <citation type="submission" date="2016-04" db="UniProtKB">
        <authorList>
            <consortium name="WormBaseParasite"/>
        </authorList>
    </citation>
    <scope>IDENTIFICATION</scope>
</reference>
<evidence type="ECO:0000256" key="4">
    <source>
        <dbReference type="ARBA" id="ARBA00017934"/>
    </source>
</evidence>
<dbReference type="Pfam" id="PF08704">
    <property type="entry name" value="GCD14"/>
    <property type="match status" value="1"/>
</dbReference>
<keyword evidence="6" id="KW-0489">Methyltransferase</keyword>
<organism evidence="16 17">
    <name type="scientific">Angiostrongylus cantonensis</name>
    <name type="common">Rat lungworm</name>
    <dbReference type="NCBI Taxonomy" id="6313"/>
    <lineage>
        <taxon>Eukaryota</taxon>
        <taxon>Metazoa</taxon>
        <taxon>Ecdysozoa</taxon>
        <taxon>Nematoda</taxon>
        <taxon>Chromadorea</taxon>
        <taxon>Rhabditida</taxon>
        <taxon>Rhabditina</taxon>
        <taxon>Rhabditomorpha</taxon>
        <taxon>Strongyloidea</taxon>
        <taxon>Metastrongylidae</taxon>
        <taxon>Angiostrongylus</taxon>
    </lineage>
</organism>
<dbReference type="GO" id="GO:0015031">
    <property type="term" value="P:protein transport"/>
    <property type="evidence" value="ECO:0007669"/>
    <property type="project" value="UniProtKB-KW"/>
</dbReference>
<evidence type="ECO:0000256" key="9">
    <source>
        <dbReference type="ARBA" id="ARBA00022694"/>
    </source>
</evidence>
<keyword evidence="8" id="KW-0949">S-adenosyl-L-methionine</keyword>
<dbReference type="Pfam" id="PF05871">
    <property type="entry name" value="ESCRT-II"/>
    <property type="match status" value="1"/>
</dbReference>
<sequence>MCEDIRRPSALTTTTTCGSDGVSLNVLIARRNDDGCQVFPCRFVFRLQQTLVTREKQLETWASLVIDYTQHNKIYTLDVAEVANSELFYNQKLNRRLSPEGIRAVFEYLEQKKHIEWLDIGKTRCHIYWRRPDEWAALIYTWAVSNGLLNTPCTLYEIAHGDDTAQESFYGLEKEVLLKALRSLELQRRAQLMNIGTESEDAPSFLKYSELIEEGDTVIIYVTFDSTHAIIARRGMTLCMKYGALRHEFVIGKPFVVDQGCESFDYSPRQLNRKTSLIHVQFEVGILTAMLMLSIYRWGSRISATAGYVYALRPSAELWTRSLSRRTQILYTPDCSLILQLLDARPGSVICESGTGSGSLSHAIAIAVAPTGHLYTHDIEESRTKKVEQEFKDHGLADVTTAVVQNVCTDGFFVANACDGVFLDVPAPWEAIPHAAGAISRTRGGRLVSFSPCIEQVQRACGIMRQVGFVQMETVEIIHRTHKVVEVPRQSLAQFDASGDLTGVQGPRSATDRCRKRKFEEESLEAMTSSKPSRPSAIVYPFCQPTHTGYLTHATMLPRE</sequence>
<dbReference type="Proteomes" id="UP000035642">
    <property type="component" value="Unassembled WGS sequence"/>
</dbReference>
<dbReference type="GO" id="GO:0031515">
    <property type="term" value="C:tRNA (m1A) methyltransferase complex"/>
    <property type="evidence" value="ECO:0007669"/>
    <property type="project" value="InterPro"/>
</dbReference>
<feature type="compositionally biased region" description="Basic and acidic residues" evidence="14">
    <location>
        <begin position="510"/>
        <end position="521"/>
    </location>
</feature>
<accession>A0A158P781</accession>
<keyword evidence="10" id="KW-0653">Protein transport</keyword>
<comment type="catalytic activity">
    <reaction evidence="13">
        <text>an adenosine in mRNA + S-adenosyl-L-methionine = an N(1)-methyladenosine in mRNA + S-adenosyl-L-homocysteine + H(+)</text>
        <dbReference type="Rhea" id="RHEA:55392"/>
        <dbReference type="Rhea" id="RHEA-COMP:12414"/>
        <dbReference type="Rhea" id="RHEA-COMP:12415"/>
        <dbReference type="ChEBI" id="CHEBI:15378"/>
        <dbReference type="ChEBI" id="CHEBI:57856"/>
        <dbReference type="ChEBI" id="CHEBI:59789"/>
        <dbReference type="ChEBI" id="CHEBI:74411"/>
        <dbReference type="ChEBI" id="CHEBI:74491"/>
    </reaction>
</comment>
<evidence type="ECO:0000256" key="11">
    <source>
        <dbReference type="ARBA" id="ARBA00023242"/>
    </source>
</evidence>
<dbReference type="Gene3D" id="3.10.330.20">
    <property type="match status" value="1"/>
</dbReference>
<dbReference type="GO" id="GO:0071985">
    <property type="term" value="P:multivesicular body sorting pathway"/>
    <property type="evidence" value="ECO:0007669"/>
    <property type="project" value="InterPro"/>
</dbReference>
<dbReference type="InterPro" id="IPR029063">
    <property type="entry name" value="SAM-dependent_MTases_sf"/>
</dbReference>
<dbReference type="Gene3D" id="1.10.10.10">
    <property type="entry name" value="Winged helix-like DNA-binding domain superfamily/Winged helix DNA-binding domain"/>
    <property type="match status" value="1"/>
</dbReference>
<keyword evidence="11" id="KW-0539">Nucleus</keyword>
<keyword evidence="7" id="KW-0808">Transferase</keyword>
<dbReference type="PANTHER" id="PTHR12133:SF2">
    <property type="entry name" value="TRNA (ADENINE(58)-N(1))-METHYLTRANSFERASE CATALYTIC SUBUNIT TRMT61A"/>
    <property type="match status" value="1"/>
</dbReference>
<name>A0A158P781_ANGCA</name>
<dbReference type="InterPro" id="IPR014816">
    <property type="entry name" value="tRNA_MeTrfase_Gcd14"/>
</dbReference>
<dbReference type="PROSITE" id="PS51620">
    <property type="entry name" value="SAM_TRM61"/>
    <property type="match status" value="1"/>
</dbReference>
<dbReference type="InterPro" id="IPR036390">
    <property type="entry name" value="WH_DNA-bd_sf"/>
</dbReference>
<dbReference type="PANTHER" id="PTHR12133">
    <property type="entry name" value="TRNA (ADENINE(58)-N(1))-METHYLTRANSFERASE"/>
    <property type="match status" value="1"/>
</dbReference>
<reference evidence="16" key="1">
    <citation type="submission" date="2012-09" db="EMBL/GenBank/DDBJ databases">
        <authorList>
            <person name="Martin A.A."/>
        </authorList>
    </citation>
    <scope>NUCLEOTIDE SEQUENCE</scope>
</reference>